<dbReference type="InterPro" id="IPR053151">
    <property type="entry name" value="RNase_H-like"/>
</dbReference>
<keyword evidence="2" id="KW-0548">Nucleotidyltransferase</keyword>
<dbReference type="Gene3D" id="3.30.420.10">
    <property type="entry name" value="Ribonuclease H-like superfamily/Ribonuclease H"/>
    <property type="match status" value="1"/>
</dbReference>
<dbReference type="AlphaFoldDB" id="A0A845I1G0"/>
<dbReference type="InterPro" id="IPR002156">
    <property type="entry name" value="RNaseH_domain"/>
</dbReference>
<protein>
    <submittedName>
        <fullName evidence="2">Reverse transcriptase-like protein</fullName>
    </submittedName>
</protein>
<dbReference type="Proteomes" id="UP000444316">
    <property type="component" value="Unassembled WGS sequence"/>
</dbReference>
<evidence type="ECO:0000313" key="3">
    <source>
        <dbReference type="Proteomes" id="UP000444316"/>
    </source>
</evidence>
<evidence type="ECO:0000259" key="1">
    <source>
        <dbReference type="Pfam" id="PF13456"/>
    </source>
</evidence>
<accession>A0A845I1G0</accession>
<reference evidence="2" key="1">
    <citation type="submission" date="2019-12" db="EMBL/GenBank/DDBJ databases">
        <title>Novel species isolated from a subtropical stream in China.</title>
        <authorList>
            <person name="Lu H."/>
        </authorList>
    </citation>
    <scope>NUCLEOTIDE SEQUENCE [LARGE SCALE GENOMIC DNA]</scope>
    <source>
        <strain evidence="2">FT93W</strain>
    </source>
</reference>
<name>A0A845I1G0_9BURK</name>
<dbReference type="RefSeq" id="WP_161034516.1">
    <property type="nucleotide sequence ID" value="NZ_WWCL01000001.1"/>
</dbReference>
<sequence length="240" mass="25258">MSDTADQQLQQLAYKTERAAAARLAARQQLAPAQALRQVLTLAAGQAGLAQLVADRQAQQQRSELRAQARNAALAQRSAQRQAACATSAPHDAQDSVADVQVWQGWFDGSAVPNPGRMGIGALLCGPQGQTIRISQPAGYGNSSEAEYLALTALLQAAVQAGVTQLSIRGDSQVVVNDVNLTPQAIAAGQGAAVLTGHRQEVCALMAQIGKVELRWLPRHRNAAADQLAQQALKLRPPAP</sequence>
<comment type="caution">
    <text evidence="2">The sequence shown here is derived from an EMBL/GenBank/DDBJ whole genome shotgun (WGS) entry which is preliminary data.</text>
</comment>
<keyword evidence="2" id="KW-0808">Transferase</keyword>
<dbReference type="GO" id="GO:0004523">
    <property type="term" value="F:RNA-DNA hybrid ribonuclease activity"/>
    <property type="evidence" value="ECO:0007669"/>
    <property type="project" value="InterPro"/>
</dbReference>
<proteinExistence type="predicted"/>
<dbReference type="PANTHER" id="PTHR47723">
    <property type="entry name" value="OS05G0353850 PROTEIN"/>
    <property type="match status" value="1"/>
</dbReference>
<keyword evidence="2" id="KW-0695">RNA-directed DNA polymerase</keyword>
<organism evidence="2 3">
    <name type="scientific">Duganella fentianensis</name>
    <dbReference type="NCBI Taxonomy" id="2692177"/>
    <lineage>
        <taxon>Bacteria</taxon>
        <taxon>Pseudomonadati</taxon>
        <taxon>Pseudomonadota</taxon>
        <taxon>Betaproteobacteria</taxon>
        <taxon>Burkholderiales</taxon>
        <taxon>Oxalobacteraceae</taxon>
        <taxon>Telluria group</taxon>
        <taxon>Duganella</taxon>
    </lineage>
</organism>
<dbReference type="PANTHER" id="PTHR47723:SF19">
    <property type="entry name" value="POLYNUCLEOTIDYL TRANSFERASE, RIBONUCLEASE H-LIKE SUPERFAMILY PROTEIN"/>
    <property type="match status" value="1"/>
</dbReference>
<dbReference type="InterPro" id="IPR012337">
    <property type="entry name" value="RNaseH-like_sf"/>
</dbReference>
<keyword evidence="3" id="KW-1185">Reference proteome</keyword>
<evidence type="ECO:0000313" key="2">
    <source>
        <dbReference type="EMBL" id="MYN44936.1"/>
    </source>
</evidence>
<dbReference type="EMBL" id="WWCL01000001">
    <property type="protein sequence ID" value="MYN44936.1"/>
    <property type="molecule type" value="Genomic_DNA"/>
</dbReference>
<dbReference type="InterPro" id="IPR036397">
    <property type="entry name" value="RNaseH_sf"/>
</dbReference>
<gene>
    <name evidence="2" type="ORF">GTP23_07620</name>
</gene>
<dbReference type="SUPFAM" id="SSF53098">
    <property type="entry name" value="Ribonuclease H-like"/>
    <property type="match status" value="1"/>
</dbReference>
<dbReference type="Pfam" id="PF13456">
    <property type="entry name" value="RVT_3"/>
    <property type="match status" value="1"/>
</dbReference>
<feature type="domain" description="RNase H type-1" evidence="1">
    <location>
        <begin position="107"/>
        <end position="232"/>
    </location>
</feature>
<dbReference type="GO" id="GO:0003676">
    <property type="term" value="F:nucleic acid binding"/>
    <property type="evidence" value="ECO:0007669"/>
    <property type="project" value="InterPro"/>
</dbReference>
<dbReference type="GO" id="GO:0003964">
    <property type="term" value="F:RNA-directed DNA polymerase activity"/>
    <property type="evidence" value="ECO:0007669"/>
    <property type="project" value="UniProtKB-KW"/>
</dbReference>